<dbReference type="AlphaFoldDB" id="A0A858PZF0"/>
<dbReference type="GO" id="GO:0072344">
    <property type="term" value="P:rescue of stalled ribosome"/>
    <property type="evidence" value="ECO:0007669"/>
    <property type="project" value="UniProtKB-UniRule"/>
</dbReference>
<name>A0A858PZF0_9RICK</name>
<dbReference type="InterPro" id="IPR036416">
    <property type="entry name" value="Pept_tRNA_hydro_sf"/>
</dbReference>
<dbReference type="EC" id="3.1.1.29" evidence="1 7"/>
<keyword evidence="3 7" id="KW-0378">Hydrolase</keyword>
<evidence type="ECO:0000256" key="5">
    <source>
        <dbReference type="ARBA" id="ARBA00038063"/>
    </source>
</evidence>
<dbReference type="PROSITE" id="PS01195">
    <property type="entry name" value="PEPT_TRNA_HYDROL_1"/>
    <property type="match status" value="1"/>
</dbReference>
<comment type="subcellular location">
    <subcellularLocation>
        <location evidence="7">Cytoplasm</location>
    </subcellularLocation>
</comment>
<feature type="binding site" evidence="7">
    <location>
        <position position="110"/>
    </location>
    <ligand>
        <name>tRNA</name>
        <dbReference type="ChEBI" id="CHEBI:17843"/>
    </ligand>
</feature>
<dbReference type="Proteomes" id="UP000500930">
    <property type="component" value="Chromosome"/>
</dbReference>
<evidence type="ECO:0000256" key="9">
    <source>
        <dbReference type="RuleBase" id="RU004320"/>
    </source>
</evidence>
<sequence>MLLLIGLGNPGQRYSLTRHNVGFMIIDAVAHFYEFTSFTKKHDSLVSTGEIAPHRVMLMKPQLYMNNSGIAVASATTMLKPERVIVFHDDVALQPGVIRVKLGGSSAGHNGIRSIDSAIGTDYWRVRFGVGRDELCNLSDYVLSEFRNDSAAMSVVDKIAAQIPILLAGDTSKFVATVSLANTSSPKENH</sequence>
<dbReference type="RefSeq" id="WP_169193524.1">
    <property type="nucleotide sequence ID" value="NZ_CP046391.1"/>
</dbReference>
<evidence type="ECO:0000256" key="8">
    <source>
        <dbReference type="RuleBase" id="RU000673"/>
    </source>
</evidence>
<dbReference type="PROSITE" id="PS01196">
    <property type="entry name" value="PEPT_TRNA_HYDROL_2"/>
    <property type="match status" value="1"/>
</dbReference>
<comment type="subunit">
    <text evidence="7">Monomer.</text>
</comment>
<comment type="function">
    <text evidence="7">Hydrolyzes ribosome-free peptidyl-tRNAs (with 1 or more amino acids incorporated), which drop off the ribosome during protein synthesis, or as a result of ribosome stalling.</text>
</comment>
<gene>
    <name evidence="7 10" type="primary">pth</name>
    <name evidence="10" type="ORF">ANPL_04445</name>
</gene>
<dbReference type="PANTHER" id="PTHR17224:SF1">
    <property type="entry name" value="PEPTIDYL-TRNA HYDROLASE"/>
    <property type="match status" value="1"/>
</dbReference>
<dbReference type="NCBIfam" id="TIGR00447">
    <property type="entry name" value="pth"/>
    <property type="match status" value="1"/>
</dbReference>
<feature type="binding site" evidence="7">
    <location>
        <position position="66"/>
    </location>
    <ligand>
        <name>tRNA</name>
        <dbReference type="ChEBI" id="CHEBI:17843"/>
    </ligand>
</feature>
<keyword evidence="4 7" id="KW-0694">RNA-binding</keyword>
<dbReference type="PANTHER" id="PTHR17224">
    <property type="entry name" value="PEPTIDYL-TRNA HYDROLASE"/>
    <property type="match status" value="1"/>
</dbReference>
<feature type="binding site" evidence="7">
    <location>
        <position position="14"/>
    </location>
    <ligand>
        <name>tRNA</name>
        <dbReference type="ChEBI" id="CHEBI:17843"/>
    </ligand>
</feature>
<proteinExistence type="inferred from homology"/>
<evidence type="ECO:0000256" key="7">
    <source>
        <dbReference type="HAMAP-Rule" id="MF_00083"/>
    </source>
</evidence>
<dbReference type="KEGG" id="aplt:ANPL_04445"/>
<evidence type="ECO:0000256" key="1">
    <source>
        <dbReference type="ARBA" id="ARBA00013260"/>
    </source>
</evidence>
<evidence type="ECO:0000256" key="4">
    <source>
        <dbReference type="ARBA" id="ARBA00022884"/>
    </source>
</evidence>
<feature type="site" description="Stabilizes the basic form of H active site to accept a proton" evidence="7">
    <location>
        <position position="89"/>
    </location>
</feature>
<dbReference type="GO" id="GO:0000049">
    <property type="term" value="F:tRNA binding"/>
    <property type="evidence" value="ECO:0007669"/>
    <property type="project" value="UniProtKB-UniRule"/>
</dbReference>
<dbReference type="HAMAP" id="MF_00083">
    <property type="entry name" value="Pept_tRNA_hydro_bact"/>
    <property type="match status" value="1"/>
</dbReference>
<feature type="binding site" evidence="7">
    <location>
        <position position="64"/>
    </location>
    <ligand>
        <name>tRNA</name>
        <dbReference type="ChEBI" id="CHEBI:17843"/>
    </ligand>
</feature>
<dbReference type="GO" id="GO:0005737">
    <property type="term" value="C:cytoplasm"/>
    <property type="evidence" value="ECO:0007669"/>
    <property type="project" value="UniProtKB-SubCell"/>
</dbReference>
<accession>A0A858PZF0</accession>
<comment type="catalytic activity">
    <reaction evidence="7 8">
        <text>an N-acyl-L-alpha-aminoacyl-tRNA + H2O = an N-acyl-L-amino acid + a tRNA + H(+)</text>
        <dbReference type="Rhea" id="RHEA:54448"/>
        <dbReference type="Rhea" id="RHEA-COMP:10123"/>
        <dbReference type="Rhea" id="RHEA-COMP:13883"/>
        <dbReference type="ChEBI" id="CHEBI:15377"/>
        <dbReference type="ChEBI" id="CHEBI:15378"/>
        <dbReference type="ChEBI" id="CHEBI:59874"/>
        <dbReference type="ChEBI" id="CHEBI:78442"/>
        <dbReference type="ChEBI" id="CHEBI:138191"/>
        <dbReference type="EC" id="3.1.1.29"/>
    </reaction>
</comment>
<dbReference type="InterPro" id="IPR018171">
    <property type="entry name" value="Pept_tRNA_hydro_CS"/>
</dbReference>
<dbReference type="GO" id="GO:0006515">
    <property type="term" value="P:protein quality control for misfolded or incompletely synthesized proteins"/>
    <property type="evidence" value="ECO:0007669"/>
    <property type="project" value="UniProtKB-UniRule"/>
</dbReference>
<comment type="similarity">
    <text evidence="5 7 9">Belongs to the PTH family.</text>
</comment>
<comment type="function">
    <text evidence="7">Catalyzes the release of premature peptidyl moieties from peptidyl-tRNA molecules trapped in stalled 50S ribosomal subunits, and thus maintains levels of free tRNAs and 50S ribosomes.</text>
</comment>
<keyword evidence="11" id="KW-1185">Reference proteome</keyword>
<organism evidence="10 11">
    <name type="scientific">Anaplasma platys</name>
    <dbReference type="NCBI Taxonomy" id="949"/>
    <lineage>
        <taxon>Bacteria</taxon>
        <taxon>Pseudomonadati</taxon>
        <taxon>Pseudomonadota</taxon>
        <taxon>Alphaproteobacteria</taxon>
        <taxon>Rickettsiales</taxon>
        <taxon>Anaplasmataceae</taxon>
        <taxon>Anaplasma</taxon>
    </lineage>
</organism>
<dbReference type="InterPro" id="IPR001328">
    <property type="entry name" value="Pept_tRNA_hydro"/>
</dbReference>
<dbReference type="CDD" id="cd00462">
    <property type="entry name" value="PTH"/>
    <property type="match status" value="1"/>
</dbReference>
<keyword evidence="2 7" id="KW-0820">tRNA-binding</keyword>
<keyword evidence="7" id="KW-0963">Cytoplasm</keyword>
<feature type="active site" description="Proton acceptor" evidence="7">
    <location>
        <position position="19"/>
    </location>
</feature>
<reference evidence="10 11" key="1">
    <citation type="journal article" date="2020" name="Pathogens">
        <title>First Whole Genome Sequence of Anaplasma platys, an Obligate Intracellular Rickettsial Pathogen of Dogs.</title>
        <authorList>
            <person name="Llanes A."/>
            <person name="Rajeev S."/>
        </authorList>
    </citation>
    <scope>NUCLEOTIDE SEQUENCE [LARGE SCALE GENOMIC DNA]</scope>
    <source>
        <strain evidence="10 11">S3</strain>
    </source>
</reference>
<dbReference type="GO" id="GO:0004045">
    <property type="term" value="F:peptidyl-tRNA hydrolase activity"/>
    <property type="evidence" value="ECO:0007669"/>
    <property type="project" value="UniProtKB-UniRule"/>
</dbReference>
<feature type="site" description="Discriminates between blocked and unblocked aminoacyl-tRNA" evidence="7">
    <location>
        <position position="9"/>
    </location>
</feature>
<dbReference type="Gene3D" id="3.40.50.1470">
    <property type="entry name" value="Peptidyl-tRNA hydrolase"/>
    <property type="match status" value="1"/>
</dbReference>
<evidence type="ECO:0000256" key="2">
    <source>
        <dbReference type="ARBA" id="ARBA00022555"/>
    </source>
</evidence>
<protein>
    <recommendedName>
        <fullName evidence="6 7">Peptidyl-tRNA hydrolase</fullName>
        <shortName evidence="7">Pth</shortName>
        <ecNumber evidence="1 7">3.1.1.29</ecNumber>
    </recommendedName>
</protein>
<evidence type="ECO:0000313" key="11">
    <source>
        <dbReference type="Proteomes" id="UP000500930"/>
    </source>
</evidence>
<evidence type="ECO:0000256" key="3">
    <source>
        <dbReference type="ARBA" id="ARBA00022801"/>
    </source>
</evidence>
<dbReference type="SUPFAM" id="SSF53178">
    <property type="entry name" value="Peptidyl-tRNA hydrolase-like"/>
    <property type="match status" value="1"/>
</dbReference>
<dbReference type="Pfam" id="PF01195">
    <property type="entry name" value="Pept_tRNA_hydro"/>
    <property type="match status" value="1"/>
</dbReference>
<dbReference type="EMBL" id="CP046391">
    <property type="protein sequence ID" value="QJC27932.1"/>
    <property type="molecule type" value="Genomic_DNA"/>
</dbReference>
<evidence type="ECO:0000256" key="6">
    <source>
        <dbReference type="ARBA" id="ARBA00050038"/>
    </source>
</evidence>
<evidence type="ECO:0000313" key="10">
    <source>
        <dbReference type="EMBL" id="QJC27932.1"/>
    </source>
</evidence>